<dbReference type="InterPro" id="IPR023393">
    <property type="entry name" value="START-like_dom_sf"/>
</dbReference>
<dbReference type="CDD" id="cd07812">
    <property type="entry name" value="SRPBCC"/>
    <property type="match status" value="1"/>
</dbReference>
<dbReference type="EMBL" id="CAFBIY010000023">
    <property type="protein sequence ID" value="CAB4848087.1"/>
    <property type="molecule type" value="Genomic_DNA"/>
</dbReference>
<sequence>MDVHASLDADCDTDRLFSFVDDLAKYPDWMDLTHRVEADAESSDAAWNVELRARLGPLARSKRLRMQRSVHDTVAHVVVFERAEADGKRHSHWVLKASVTQQSEQRSRLEMHLHYDGALWTGGVLERVLTDQITSGRGRLQKLVSPSPTR</sequence>
<reference evidence="1" key="1">
    <citation type="submission" date="2020-05" db="EMBL/GenBank/DDBJ databases">
        <authorList>
            <person name="Chiriac C."/>
            <person name="Salcher M."/>
            <person name="Ghai R."/>
            <person name="Kavagutti S V."/>
        </authorList>
    </citation>
    <scope>NUCLEOTIDE SEQUENCE</scope>
</reference>
<organism evidence="1">
    <name type="scientific">freshwater metagenome</name>
    <dbReference type="NCBI Taxonomy" id="449393"/>
    <lineage>
        <taxon>unclassified sequences</taxon>
        <taxon>metagenomes</taxon>
        <taxon>ecological metagenomes</taxon>
    </lineage>
</organism>
<gene>
    <name evidence="1" type="ORF">UFOPK3267_00623</name>
</gene>
<proteinExistence type="predicted"/>
<dbReference type="SUPFAM" id="SSF55961">
    <property type="entry name" value="Bet v1-like"/>
    <property type="match status" value="1"/>
</dbReference>
<dbReference type="Gene3D" id="3.30.530.20">
    <property type="match status" value="1"/>
</dbReference>
<accession>A0A6J7BQT4</accession>
<evidence type="ECO:0000313" key="1">
    <source>
        <dbReference type="EMBL" id="CAB4848087.1"/>
    </source>
</evidence>
<name>A0A6J7BQT4_9ZZZZ</name>
<protein>
    <submittedName>
        <fullName evidence="1">Unannotated protein</fullName>
    </submittedName>
</protein>
<dbReference type="AlphaFoldDB" id="A0A6J7BQT4"/>